<keyword evidence="3" id="KW-1185">Reference proteome</keyword>
<proteinExistence type="predicted"/>
<feature type="compositionally biased region" description="Low complexity" evidence="1">
    <location>
        <begin position="549"/>
        <end position="561"/>
    </location>
</feature>
<accession>A0A2R6NIE1</accession>
<dbReference type="EMBL" id="MLYV02001209">
    <property type="protein sequence ID" value="PSR72154.1"/>
    <property type="molecule type" value="Genomic_DNA"/>
</dbReference>
<feature type="compositionally biased region" description="Polar residues" evidence="1">
    <location>
        <begin position="669"/>
        <end position="681"/>
    </location>
</feature>
<evidence type="ECO:0000313" key="2">
    <source>
        <dbReference type="EMBL" id="PSR72154.1"/>
    </source>
</evidence>
<evidence type="ECO:0000256" key="1">
    <source>
        <dbReference type="SAM" id="MobiDB-lite"/>
    </source>
</evidence>
<reference evidence="2 3" key="1">
    <citation type="submission" date="2018-02" db="EMBL/GenBank/DDBJ databases">
        <title>Genome sequence of the basidiomycete white-rot fungus Phlebia centrifuga.</title>
        <authorList>
            <person name="Granchi Z."/>
            <person name="Peng M."/>
            <person name="de Vries R.P."/>
            <person name="Hilden K."/>
            <person name="Makela M.R."/>
            <person name="Grigoriev I."/>
            <person name="Riley R."/>
        </authorList>
    </citation>
    <scope>NUCLEOTIDE SEQUENCE [LARGE SCALE GENOMIC DNA]</scope>
    <source>
        <strain evidence="2 3">FBCC195</strain>
    </source>
</reference>
<protein>
    <submittedName>
        <fullName evidence="2">Uncharacterized protein</fullName>
    </submittedName>
</protein>
<sequence length="779" mass="86307">MTNASGSHLTTSRITRLFRPLRAKCKSLASLIPNSDQKPRGNVKVTYASSSKQHIRRVETFDNDSPPLAVIPPPHISKFVYDVRDAFRNIVQVALGVSSKGHHIETRERCPSLAAMCAAVTGEQVEGQLELATEGLDQPDGCGEEEMAIMHTLYEAVPPHYRRAAVWTCKSTVRLARQLRKHNFGAFIQLVSALLHHVASFSANRKGKTSLGKARQDPGEDRLLSRLAKWIDMTFQHLHANTGATFTIASYDVDTDTLDEFHMVVDLLIQARCAGLHLSPHVNGEHEPSARILANAIICLSTTCLSSPLHASISEYDKGELLALLRDSRPNGDTYSTLVALAFPGSSHSSEPSGIRMLPPALYSAMSILHTHATFLRKKQCFFLEASLWSNALSYLETLCPEFNDHHRTAEHGLDLPSNAPKSRDVYADELENLRVEIIGRVDTAERRCFGDEKASGVSFSCTPRKRQGVHGKEGEWRWEEMIGCWILKTPATAPAQKVRKRQPQGEDEEQAFVKRKRIGQGQDGANSPSLPLSPSKRTNTGDQLRAWSITSTSTSSARSSRMSHSRSPRRLPLSISSSLVTTPSPSTPPFQPYSSKGGECDFEKENPGVSLPVARHQLKVIDLLTGKPPLRSRRLSSFETLLSDALTNSTDLHPKDGSKMRGGRRNQRVSLVNPTQNPQQVIEIIDSDTDEQPGLAMNDSERGVPRADQLSSDDRREGSQSRRQSHGRVAATFHRSRRKSEDEIPRWNLVAFCELVNRFPLAYITAKPSLRCIAVVST</sequence>
<organism evidence="2 3">
    <name type="scientific">Hermanssonia centrifuga</name>
    <dbReference type="NCBI Taxonomy" id="98765"/>
    <lineage>
        <taxon>Eukaryota</taxon>
        <taxon>Fungi</taxon>
        <taxon>Dikarya</taxon>
        <taxon>Basidiomycota</taxon>
        <taxon>Agaricomycotina</taxon>
        <taxon>Agaricomycetes</taxon>
        <taxon>Polyporales</taxon>
        <taxon>Meruliaceae</taxon>
        <taxon>Hermanssonia</taxon>
    </lineage>
</organism>
<evidence type="ECO:0000313" key="3">
    <source>
        <dbReference type="Proteomes" id="UP000186601"/>
    </source>
</evidence>
<feature type="region of interest" description="Disordered" evidence="1">
    <location>
        <begin position="516"/>
        <end position="598"/>
    </location>
</feature>
<dbReference type="Proteomes" id="UP000186601">
    <property type="component" value="Unassembled WGS sequence"/>
</dbReference>
<feature type="compositionally biased region" description="Polar residues" evidence="1">
    <location>
        <begin position="524"/>
        <end position="543"/>
    </location>
</feature>
<name>A0A2R6NIE1_9APHY</name>
<dbReference type="OrthoDB" id="3158032at2759"/>
<dbReference type="AlphaFoldDB" id="A0A2R6NIE1"/>
<gene>
    <name evidence="2" type="ORF">PHLCEN_2v11946</name>
</gene>
<feature type="compositionally biased region" description="Low complexity" evidence="1">
    <location>
        <begin position="571"/>
        <end position="585"/>
    </location>
</feature>
<feature type="region of interest" description="Disordered" evidence="1">
    <location>
        <begin position="649"/>
        <end position="738"/>
    </location>
</feature>
<comment type="caution">
    <text evidence="2">The sequence shown here is derived from an EMBL/GenBank/DDBJ whole genome shotgun (WGS) entry which is preliminary data.</text>
</comment>